<dbReference type="KEGG" id="eao:BD94_0570"/>
<reference evidence="1" key="1">
    <citation type="journal article" date="2013" name="Lancet">
        <title>First case of E anophelis outbreak in an intensive-care unit.</title>
        <authorList>
            <person name="Teo J."/>
            <person name="Tan S.Y."/>
            <person name="Tay M."/>
            <person name="Ding Y."/>
            <person name="Kjelleberg S."/>
            <person name="Givskov M."/>
            <person name="Lin R.T."/>
            <person name="Yang L."/>
        </authorList>
    </citation>
    <scope>NUCLEOTIDE SEQUENCE [LARGE SCALE GENOMIC DNA]</scope>
    <source>
        <strain evidence="1">NUHP1</strain>
    </source>
</reference>
<evidence type="ECO:0008006" key="3">
    <source>
        <dbReference type="Google" id="ProtNLM"/>
    </source>
</evidence>
<dbReference type="AlphaFoldDB" id="A0A077EFP8"/>
<reference evidence="1" key="2">
    <citation type="journal article" date="2015" name="Genome Biol. Evol.">
        <title>Complete Genome Sequence and Transcriptomic Analysis of the Novel Pathogen Elizabethkingia anophelis in Response to Oxidative Stress.</title>
        <authorList>
            <person name="Li Y."/>
            <person name="Liu Y."/>
            <person name="Chew S.C."/>
            <person name="Tay M."/>
            <person name="Salido M.M."/>
            <person name="Teo J."/>
            <person name="Lauro F.M."/>
            <person name="Givskov M."/>
            <person name="Yang L."/>
        </authorList>
    </citation>
    <scope>NUCLEOTIDE SEQUENCE</scope>
    <source>
        <strain evidence="1">NUHP1</strain>
    </source>
</reference>
<organism evidence="1 2">
    <name type="scientific">Elizabethkingia anophelis NUHP1</name>
    <dbReference type="NCBI Taxonomy" id="1338011"/>
    <lineage>
        <taxon>Bacteria</taxon>
        <taxon>Pseudomonadati</taxon>
        <taxon>Bacteroidota</taxon>
        <taxon>Flavobacteriia</taxon>
        <taxon>Flavobacteriales</taxon>
        <taxon>Weeksellaceae</taxon>
        <taxon>Elizabethkingia</taxon>
    </lineage>
</organism>
<evidence type="ECO:0000313" key="2">
    <source>
        <dbReference type="Proteomes" id="UP000028933"/>
    </source>
</evidence>
<evidence type="ECO:0000313" key="1">
    <source>
        <dbReference type="EMBL" id="AIL44345.1"/>
    </source>
</evidence>
<dbReference type="EMBL" id="CP007547">
    <property type="protein sequence ID" value="AIL44345.1"/>
    <property type="molecule type" value="Genomic_DNA"/>
</dbReference>
<dbReference type="STRING" id="1338011.BD94_0570"/>
<dbReference type="HOGENOM" id="CLU_3135157_0_0_10"/>
<proteinExistence type="predicted"/>
<name>A0A077EFP8_9FLAO</name>
<gene>
    <name evidence="1" type="ORF">BD94_0570</name>
</gene>
<protein>
    <recommendedName>
        <fullName evidence="3">Bacteriocin-type signal sequence-containing protein</fullName>
    </recommendedName>
</protein>
<accession>A0A077EFP8</accession>
<dbReference type="Proteomes" id="UP000028933">
    <property type="component" value="Chromosome"/>
</dbReference>
<sequence>MKNLKALKREELRVIGGGMAPRCCIGWNPITKECRGGYDPNCENPGYPR</sequence>